<evidence type="ECO:0000313" key="4">
    <source>
        <dbReference type="EMBL" id="KAF9534350.1"/>
    </source>
</evidence>
<name>A0A9P6JWA5_9AGAR</name>
<accession>A0A9P6JWA5</accession>
<reference evidence="4" key="1">
    <citation type="submission" date="2020-11" db="EMBL/GenBank/DDBJ databases">
        <authorList>
            <consortium name="DOE Joint Genome Institute"/>
            <person name="Ahrendt S."/>
            <person name="Riley R."/>
            <person name="Andreopoulos W."/>
            <person name="Labutti K."/>
            <person name="Pangilinan J."/>
            <person name="Ruiz-Duenas F.J."/>
            <person name="Barrasa J.M."/>
            <person name="Sanchez-Garcia M."/>
            <person name="Camarero S."/>
            <person name="Miyauchi S."/>
            <person name="Serrano A."/>
            <person name="Linde D."/>
            <person name="Babiker R."/>
            <person name="Drula E."/>
            <person name="Ayuso-Fernandez I."/>
            <person name="Pacheco R."/>
            <person name="Padilla G."/>
            <person name="Ferreira P."/>
            <person name="Barriuso J."/>
            <person name="Kellner H."/>
            <person name="Castanera R."/>
            <person name="Alfaro M."/>
            <person name="Ramirez L."/>
            <person name="Pisabarro A.G."/>
            <person name="Kuo A."/>
            <person name="Tritt A."/>
            <person name="Lipzen A."/>
            <person name="He G."/>
            <person name="Yan M."/>
            <person name="Ng V."/>
            <person name="Cullen D."/>
            <person name="Martin F."/>
            <person name="Rosso M.-N."/>
            <person name="Henrissat B."/>
            <person name="Hibbett D."/>
            <person name="Martinez A.T."/>
            <person name="Grigoriev I.V."/>
        </authorList>
    </citation>
    <scope>NUCLEOTIDE SEQUENCE</scope>
    <source>
        <strain evidence="4">CBS 506.95</strain>
    </source>
</reference>
<sequence length="306" mass="34038">MGSSQDQLFINRCVSAAALVLLYYDYALTLSDEIERFWVAKPKLTIASALFYTNRYLSLFGHLPNLLEYFWTSSNPRRVTVCTNLVISHSYITVVIQVVVAALLFVRTRALFARNRYVTSVLVVTAITVTFYGGWAVFSAPKRTYSPEDLLQNSCFLPLSKEIATRFANAWTAMVSFDGLVFGLTLFKAVTTKRTGSFSVLDIVMRDGSLYFGVIVGLCISVIVSFYISPDYLRGLTATLTNILSSVMVSRLMLNLRELGSTQATHAISNIAFQRSDETWNLTDPQSMLPTSAPSHSGSNPSERSF</sequence>
<protein>
    <recommendedName>
        <fullName evidence="3">DUF6533 domain-containing protein</fullName>
    </recommendedName>
</protein>
<dbReference type="EMBL" id="MU157826">
    <property type="protein sequence ID" value="KAF9534350.1"/>
    <property type="molecule type" value="Genomic_DNA"/>
</dbReference>
<dbReference type="Proteomes" id="UP000807306">
    <property type="component" value="Unassembled WGS sequence"/>
</dbReference>
<keyword evidence="2" id="KW-0812">Transmembrane</keyword>
<organism evidence="4 5">
    <name type="scientific">Crepidotus variabilis</name>
    <dbReference type="NCBI Taxonomy" id="179855"/>
    <lineage>
        <taxon>Eukaryota</taxon>
        <taxon>Fungi</taxon>
        <taxon>Dikarya</taxon>
        <taxon>Basidiomycota</taxon>
        <taxon>Agaricomycotina</taxon>
        <taxon>Agaricomycetes</taxon>
        <taxon>Agaricomycetidae</taxon>
        <taxon>Agaricales</taxon>
        <taxon>Agaricineae</taxon>
        <taxon>Crepidotaceae</taxon>
        <taxon>Crepidotus</taxon>
    </lineage>
</organism>
<dbReference type="AlphaFoldDB" id="A0A9P6JWA5"/>
<keyword evidence="2" id="KW-1133">Transmembrane helix</keyword>
<dbReference type="InterPro" id="IPR045340">
    <property type="entry name" value="DUF6533"/>
</dbReference>
<gene>
    <name evidence="4" type="ORF">CPB83DRAFT_330507</name>
</gene>
<evidence type="ECO:0000256" key="2">
    <source>
        <dbReference type="SAM" id="Phobius"/>
    </source>
</evidence>
<feature type="transmembrane region" description="Helical" evidence="2">
    <location>
        <begin position="9"/>
        <end position="26"/>
    </location>
</feature>
<evidence type="ECO:0000313" key="5">
    <source>
        <dbReference type="Proteomes" id="UP000807306"/>
    </source>
</evidence>
<feature type="region of interest" description="Disordered" evidence="1">
    <location>
        <begin position="284"/>
        <end position="306"/>
    </location>
</feature>
<evidence type="ECO:0000256" key="1">
    <source>
        <dbReference type="SAM" id="MobiDB-lite"/>
    </source>
</evidence>
<feature type="transmembrane region" description="Helical" evidence="2">
    <location>
        <begin position="86"/>
        <end position="106"/>
    </location>
</feature>
<feature type="transmembrane region" description="Helical" evidence="2">
    <location>
        <begin position="118"/>
        <end position="138"/>
    </location>
</feature>
<keyword evidence="2" id="KW-0472">Membrane</keyword>
<proteinExistence type="predicted"/>
<evidence type="ECO:0000259" key="3">
    <source>
        <dbReference type="Pfam" id="PF20151"/>
    </source>
</evidence>
<dbReference type="Pfam" id="PF20151">
    <property type="entry name" value="DUF6533"/>
    <property type="match status" value="1"/>
</dbReference>
<feature type="transmembrane region" description="Helical" evidence="2">
    <location>
        <begin position="208"/>
        <end position="229"/>
    </location>
</feature>
<comment type="caution">
    <text evidence="4">The sequence shown here is derived from an EMBL/GenBank/DDBJ whole genome shotgun (WGS) entry which is preliminary data.</text>
</comment>
<feature type="domain" description="DUF6533" evidence="3">
    <location>
        <begin position="13"/>
        <end position="60"/>
    </location>
</feature>
<feature type="transmembrane region" description="Helical" evidence="2">
    <location>
        <begin position="167"/>
        <end position="187"/>
    </location>
</feature>
<dbReference type="OrthoDB" id="3261349at2759"/>
<keyword evidence="5" id="KW-1185">Reference proteome</keyword>